<protein>
    <recommendedName>
        <fullName evidence="6">DUF2207 domain-containing protein</fullName>
    </recommendedName>
</protein>
<evidence type="ECO:0000313" key="5">
    <source>
        <dbReference type="Proteomes" id="UP001164693"/>
    </source>
</evidence>
<feature type="chain" id="PRO_5047312885" description="DUF2207 domain-containing protein" evidence="3">
    <location>
        <begin position="34"/>
        <end position="642"/>
    </location>
</feature>
<gene>
    <name evidence="4" type="ORF">M6B22_05815</name>
</gene>
<organism evidence="4 5">
    <name type="scientific">Jatrophihabitans cynanchi</name>
    <dbReference type="NCBI Taxonomy" id="2944128"/>
    <lineage>
        <taxon>Bacteria</taxon>
        <taxon>Bacillati</taxon>
        <taxon>Actinomycetota</taxon>
        <taxon>Actinomycetes</taxon>
        <taxon>Jatrophihabitantales</taxon>
        <taxon>Jatrophihabitantaceae</taxon>
        <taxon>Jatrophihabitans</taxon>
    </lineage>
</organism>
<feature type="transmembrane region" description="Helical" evidence="2">
    <location>
        <begin position="604"/>
        <end position="625"/>
    </location>
</feature>
<keyword evidence="2" id="KW-0812">Transmembrane</keyword>
<name>A0ABY7K0T5_9ACTN</name>
<feature type="transmembrane region" description="Helical" evidence="2">
    <location>
        <begin position="570"/>
        <end position="592"/>
    </location>
</feature>
<keyword evidence="1" id="KW-0175">Coiled coil</keyword>
<proteinExistence type="predicted"/>
<keyword evidence="5" id="KW-1185">Reference proteome</keyword>
<evidence type="ECO:0000256" key="3">
    <source>
        <dbReference type="SAM" id="SignalP"/>
    </source>
</evidence>
<evidence type="ECO:0008006" key="6">
    <source>
        <dbReference type="Google" id="ProtNLM"/>
    </source>
</evidence>
<feature type="coiled-coil region" evidence="1">
    <location>
        <begin position="471"/>
        <end position="498"/>
    </location>
</feature>
<keyword evidence="2" id="KW-1133">Transmembrane helix</keyword>
<keyword evidence="2" id="KW-0472">Membrane</keyword>
<keyword evidence="3" id="KW-0732">Signal</keyword>
<evidence type="ECO:0000313" key="4">
    <source>
        <dbReference type="EMBL" id="WAX58279.1"/>
    </source>
</evidence>
<reference evidence="4" key="1">
    <citation type="submission" date="2022-05" db="EMBL/GenBank/DDBJ databases">
        <title>Jatrophihabitans sp. SB3-54 whole genome sequence.</title>
        <authorList>
            <person name="Suh M.K."/>
            <person name="Eom M.K."/>
            <person name="Kim J.S."/>
            <person name="Kim H.S."/>
            <person name="Do H.E."/>
            <person name="Shin Y.K."/>
            <person name="Lee J.-S."/>
        </authorList>
    </citation>
    <scope>NUCLEOTIDE SEQUENCE</scope>
    <source>
        <strain evidence="4">SB3-54</strain>
    </source>
</reference>
<feature type="transmembrane region" description="Helical" evidence="2">
    <location>
        <begin position="251"/>
        <end position="272"/>
    </location>
</feature>
<dbReference type="RefSeq" id="WP_269444829.1">
    <property type="nucleotide sequence ID" value="NZ_CP097463.1"/>
</dbReference>
<evidence type="ECO:0000256" key="1">
    <source>
        <dbReference type="SAM" id="Coils"/>
    </source>
</evidence>
<dbReference type="EMBL" id="CP097463">
    <property type="protein sequence ID" value="WAX58279.1"/>
    <property type="molecule type" value="Genomic_DNA"/>
</dbReference>
<evidence type="ECO:0000256" key="2">
    <source>
        <dbReference type="SAM" id="Phobius"/>
    </source>
</evidence>
<dbReference type="Proteomes" id="UP001164693">
    <property type="component" value="Chromosome"/>
</dbReference>
<sequence length="642" mass="65829">MTLALGAAMRRRLGRFGALTAVALFLCAGPAAAQPNGAAVAALSFDDAAAITLAPGDDPQPVLVLNATTTLHHVFISLQATTSSPARTPTLAVSATLDTRTIGTTPVAAEVPVSGSLTVFVKPTGTKGDAYLVVSDVQDDLTIRRALHVATAATGKPAVTSWKRTVSDTGSDGRIGTIPLAAGQSCGTPAESSAVVVSGDDDQLTVTGTCTAGLVTLRAKGIDGAPVGVYSGSLKIGDADTSLELTVRAPWWQAVIALAIGIVLALLLRSIAGRRALWSLRRRIRELPDPTHPPDTKWHKRAGAEVATTRTELATRCADTQVYPSWQRGAVRWLRCLFVPTPAAAKLTADVETERADAEAKIAAWDAGAAAKLDALGALTVPAGTPMSKLAARAADIAGDPGKGMLAPSDSAQTPAAQRAGVDGLAAVLDEAEAILTVAETARRVTVMLQQLAGATPPASSDDPALAAAVLRAWRQNYADAELRLTGAEQEIARTVDARALLTDGFEDRVHDATLIFDRLAVVPPVDAHTRTLAASQSGGVTAMWWQSIPARLKEVAADAGRLVAGRAVLISDLLAVGVATLVVLVAGLTSLYVGKDWGSGLDWFTAIIAAAGGTLTIAPLVAALDRLGAGTDPAAPSGGDA</sequence>
<accession>A0ABY7K0T5</accession>
<feature type="signal peptide" evidence="3">
    <location>
        <begin position="1"/>
        <end position="33"/>
    </location>
</feature>